<sequence>MPNTNQTSTAQTALVDAWITATNTHDVDQYLAFFADDAVLDDPSVGEAFTGKPGIARYFQSYFDGYNTQTRLVSTEARENSLHVEVDFTGDFPGGRTGGTFDITFAGQKLARVQADLL</sequence>
<name>A0A4R9C044_9MICO</name>
<accession>A0A4R9C044</accession>
<dbReference type="SUPFAM" id="SSF54427">
    <property type="entry name" value="NTF2-like"/>
    <property type="match status" value="1"/>
</dbReference>
<organism evidence="2 3">
    <name type="scientific">Cryobacterium lactosi</name>
    <dbReference type="NCBI Taxonomy" id="1259202"/>
    <lineage>
        <taxon>Bacteria</taxon>
        <taxon>Bacillati</taxon>
        <taxon>Actinomycetota</taxon>
        <taxon>Actinomycetes</taxon>
        <taxon>Micrococcales</taxon>
        <taxon>Microbacteriaceae</taxon>
        <taxon>Cryobacterium</taxon>
    </lineage>
</organism>
<evidence type="ECO:0000313" key="2">
    <source>
        <dbReference type="EMBL" id="TFD94568.1"/>
    </source>
</evidence>
<dbReference type="InterPro" id="IPR037401">
    <property type="entry name" value="SnoaL-like"/>
</dbReference>
<dbReference type="Gene3D" id="3.10.450.50">
    <property type="match status" value="1"/>
</dbReference>
<feature type="domain" description="SnoaL-like" evidence="1">
    <location>
        <begin position="15"/>
        <end position="105"/>
    </location>
</feature>
<proteinExistence type="predicted"/>
<dbReference type="InterPro" id="IPR032710">
    <property type="entry name" value="NTF2-like_dom_sf"/>
</dbReference>
<dbReference type="OrthoDB" id="8080938at2"/>
<keyword evidence="3" id="KW-1185">Reference proteome</keyword>
<gene>
    <name evidence="2" type="ORF">E3T61_01655</name>
</gene>
<protein>
    <submittedName>
        <fullName evidence="2">Nuclear transport factor 2 family protein</fullName>
    </submittedName>
</protein>
<dbReference type="AlphaFoldDB" id="A0A4R9C044"/>
<dbReference type="Proteomes" id="UP000298468">
    <property type="component" value="Unassembled WGS sequence"/>
</dbReference>
<dbReference type="EMBL" id="SOHM01000006">
    <property type="protein sequence ID" value="TFD94568.1"/>
    <property type="molecule type" value="Genomic_DNA"/>
</dbReference>
<comment type="caution">
    <text evidence="2">The sequence shown here is derived from an EMBL/GenBank/DDBJ whole genome shotgun (WGS) entry which is preliminary data.</text>
</comment>
<reference evidence="2 3" key="1">
    <citation type="submission" date="2019-03" db="EMBL/GenBank/DDBJ databases">
        <title>Genomics of glacier-inhabiting Cryobacterium strains.</title>
        <authorList>
            <person name="Liu Q."/>
            <person name="Xin Y.-H."/>
        </authorList>
    </citation>
    <scope>NUCLEOTIDE SEQUENCE [LARGE SCALE GENOMIC DNA]</scope>
    <source>
        <strain evidence="2 3">Sr59</strain>
    </source>
</reference>
<evidence type="ECO:0000313" key="3">
    <source>
        <dbReference type="Proteomes" id="UP000298468"/>
    </source>
</evidence>
<evidence type="ECO:0000259" key="1">
    <source>
        <dbReference type="Pfam" id="PF12680"/>
    </source>
</evidence>
<dbReference type="RefSeq" id="WP_134639197.1">
    <property type="nucleotide sequence ID" value="NZ_SOHM01000006.1"/>
</dbReference>
<dbReference type="Pfam" id="PF12680">
    <property type="entry name" value="SnoaL_2"/>
    <property type="match status" value="1"/>
</dbReference>